<gene>
    <name evidence="2" type="ORF">B4U79_16982</name>
</gene>
<dbReference type="PANTHER" id="PTHR11590">
    <property type="entry name" value="PROTEIN-GLUTAMINE GAMMA-GLUTAMYLTRANSFERASE"/>
    <property type="match status" value="1"/>
</dbReference>
<dbReference type="GO" id="GO:0003810">
    <property type="term" value="F:protein-glutamine gamma-glutamyltransferase activity"/>
    <property type="evidence" value="ECO:0007669"/>
    <property type="project" value="InterPro"/>
</dbReference>
<keyword evidence="3" id="KW-1185">Reference proteome</keyword>
<dbReference type="Gene3D" id="2.60.40.10">
    <property type="entry name" value="Immunoglobulins"/>
    <property type="match status" value="2"/>
</dbReference>
<name>A0A3S3P2Y2_9ACAR</name>
<dbReference type="InterPro" id="IPR008958">
    <property type="entry name" value="Transglutaminase_C"/>
</dbReference>
<dbReference type="EMBL" id="NCKU01013892">
    <property type="protein sequence ID" value="RWR99713.1"/>
    <property type="molecule type" value="Genomic_DNA"/>
</dbReference>
<dbReference type="Gene3D" id="3.90.260.10">
    <property type="entry name" value="Transglutaminase-like"/>
    <property type="match status" value="1"/>
</dbReference>
<evidence type="ECO:0000313" key="2">
    <source>
        <dbReference type="EMBL" id="RWR99713.1"/>
    </source>
</evidence>
<dbReference type="Pfam" id="PF01841">
    <property type="entry name" value="Transglut_core"/>
    <property type="match status" value="1"/>
</dbReference>
<dbReference type="InterPro" id="IPR038765">
    <property type="entry name" value="Papain-like_cys_pep_sf"/>
</dbReference>
<dbReference type="SUPFAM" id="SSF49309">
    <property type="entry name" value="Transglutaminase, two C-terminal domains"/>
    <property type="match status" value="1"/>
</dbReference>
<dbReference type="InterPro" id="IPR036985">
    <property type="entry name" value="Transglutaminase-like_sf"/>
</dbReference>
<dbReference type="OrthoDB" id="437511at2759"/>
<dbReference type="Proteomes" id="UP000285301">
    <property type="component" value="Unassembled WGS sequence"/>
</dbReference>
<dbReference type="InterPro" id="IPR050779">
    <property type="entry name" value="Transglutaminase"/>
</dbReference>
<evidence type="ECO:0000313" key="3">
    <source>
        <dbReference type="Proteomes" id="UP000285301"/>
    </source>
</evidence>
<dbReference type="SUPFAM" id="SSF54001">
    <property type="entry name" value="Cysteine proteinases"/>
    <property type="match status" value="1"/>
</dbReference>
<dbReference type="PANTHER" id="PTHR11590:SF70">
    <property type="entry name" value="PROTEIN-GLUTAMINE GAMMA-GLUTAMYLTRANSFERASE 4"/>
    <property type="match status" value="1"/>
</dbReference>
<sequence>FFSENTLEDPVYVDTLNENELDLYVLQERGEIYKFLHSNTASQPQDHVPWLYNQVSAGYPEEKINGIIEGNWHEVRDTPSEFNGIQASHAKFWTGSADILEKFYENNLIKIGFGQCWVFAGLLITMLRALGIPSRPVTVSFAGVDFDKDLTIDYELSWWWGTLKPKDDKNYKWNFHVWVQASMQRPEMGSYYSGWQEVDPTYARGPVSQRSLKKSEINSTDLAYFYAAVNGDEAVWQSGEVISTKTDNIGTRIITPGFQSYSRIDITRKYKPKERSGNERKHYEKAARSLGINPVSLNRRTKRSSKRKINVLIKPILPVLIGHPLIFTVILKNPTKNTQILDSHLSVDSIFDNGTIVNTVKSSENVYTIRSHEEIQFSESIEFDEYKDKLRSSKTLSITADLRTRDNVFAFKSSKMISILTPQIWIEYLKNYAGKCERAEPDVVKSNISDTANKNSAQVAIKVHFMDRLTFSLSNVRLSLEGSRCNRKVFNIGTLDSTDQINKTFCLICYRSDLINESLVASLISDEVDDVKGMTTIGFL</sequence>
<dbReference type="SMART" id="SM00460">
    <property type="entry name" value="TGc"/>
    <property type="match status" value="1"/>
</dbReference>
<dbReference type="InterPro" id="IPR002931">
    <property type="entry name" value="Transglutaminase-like"/>
</dbReference>
<evidence type="ECO:0000259" key="1">
    <source>
        <dbReference type="SMART" id="SM00460"/>
    </source>
</evidence>
<proteinExistence type="predicted"/>
<feature type="non-terminal residue" evidence="2">
    <location>
        <position position="1"/>
    </location>
</feature>
<dbReference type="InterPro" id="IPR036238">
    <property type="entry name" value="Transglutaminase_C_sf"/>
</dbReference>
<reference evidence="2 3" key="1">
    <citation type="journal article" date="2018" name="Gigascience">
        <title>Genomes of trombidid mites reveal novel predicted allergens and laterally-transferred genes associated with secondary metabolism.</title>
        <authorList>
            <person name="Dong X."/>
            <person name="Chaisiri K."/>
            <person name="Xia D."/>
            <person name="Armstrong S.D."/>
            <person name="Fang Y."/>
            <person name="Donnelly M.J."/>
            <person name="Kadowaki T."/>
            <person name="McGarry J.W."/>
            <person name="Darby A.C."/>
            <person name="Makepeace B.L."/>
        </authorList>
    </citation>
    <scope>NUCLEOTIDE SEQUENCE [LARGE SCALE GENOMIC DNA]</scope>
    <source>
        <strain evidence="2">UoL-WK</strain>
    </source>
</reference>
<dbReference type="Pfam" id="PF00927">
    <property type="entry name" value="Transglut_C"/>
    <property type="match status" value="1"/>
</dbReference>
<dbReference type="AlphaFoldDB" id="A0A3S3P2Y2"/>
<keyword evidence="2" id="KW-0808">Transferase</keyword>
<comment type="caution">
    <text evidence="2">The sequence shown here is derived from an EMBL/GenBank/DDBJ whole genome shotgun (WGS) entry which is preliminary data.</text>
</comment>
<protein>
    <submittedName>
        <fullName evidence="2">Protein-glutamine gamma-glutamyltransferase E-like protein</fullName>
    </submittedName>
</protein>
<dbReference type="InterPro" id="IPR013783">
    <property type="entry name" value="Ig-like_fold"/>
</dbReference>
<accession>A0A3S3P2Y2</accession>
<organism evidence="2 3">
    <name type="scientific">Dinothrombium tinctorium</name>
    <dbReference type="NCBI Taxonomy" id="1965070"/>
    <lineage>
        <taxon>Eukaryota</taxon>
        <taxon>Metazoa</taxon>
        <taxon>Ecdysozoa</taxon>
        <taxon>Arthropoda</taxon>
        <taxon>Chelicerata</taxon>
        <taxon>Arachnida</taxon>
        <taxon>Acari</taxon>
        <taxon>Acariformes</taxon>
        <taxon>Trombidiformes</taxon>
        <taxon>Prostigmata</taxon>
        <taxon>Anystina</taxon>
        <taxon>Parasitengona</taxon>
        <taxon>Trombidioidea</taxon>
        <taxon>Trombidiidae</taxon>
        <taxon>Dinothrombium</taxon>
    </lineage>
</organism>
<feature type="domain" description="Transglutaminase-like" evidence="1">
    <location>
        <begin position="108"/>
        <end position="202"/>
    </location>
</feature>